<dbReference type="OrthoDB" id="9809438at2"/>
<dbReference type="EC" id="2.7.1.148" evidence="2 9"/>
<dbReference type="InterPro" id="IPR006204">
    <property type="entry name" value="GHMP_kinase_N_dom"/>
</dbReference>
<proteinExistence type="inferred from homology"/>
<evidence type="ECO:0000256" key="7">
    <source>
        <dbReference type="ARBA" id="ARBA00022840"/>
    </source>
</evidence>
<evidence type="ECO:0000313" key="12">
    <source>
        <dbReference type="EMBL" id="PVX50025.1"/>
    </source>
</evidence>
<evidence type="ECO:0000256" key="4">
    <source>
        <dbReference type="ARBA" id="ARBA00022679"/>
    </source>
</evidence>
<dbReference type="NCBIfam" id="TIGR00154">
    <property type="entry name" value="ispE"/>
    <property type="match status" value="1"/>
</dbReference>
<dbReference type="GO" id="GO:0016114">
    <property type="term" value="P:terpenoid biosynthetic process"/>
    <property type="evidence" value="ECO:0007669"/>
    <property type="project" value="UniProtKB-UniRule"/>
</dbReference>
<dbReference type="InterPro" id="IPR036554">
    <property type="entry name" value="GHMP_kinase_C_sf"/>
</dbReference>
<dbReference type="InterPro" id="IPR013750">
    <property type="entry name" value="GHMP_kinase_C_dom"/>
</dbReference>
<dbReference type="PIRSF" id="PIRSF010376">
    <property type="entry name" value="IspE"/>
    <property type="match status" value="1"/>
</dbReference>
<dbReference type="RefSeq" id="WP_116496885.1">
    <property type="nucleotide sequence ID" value="NZ_QENZ01000005.1"/>
</dbReference>
<dbReference type="GO" id="GO:0050515">
    <property type="term" value="F:4-(cytidine 5'-diphospho)-2-C-methyl-D-erythritol kinase activity"/>
    <property type="evidence" value="ECO:0007669"/>
    <property type="project" value="UniProtKB-UniRule"/>
</dbReference>
<dbReference type="Pfam" id="PF00288">
    <property type="entry name" value="GHMP_kinases_N"/>
    <property type="match status" value="1"/>
</dbReference>
<reference evidence="12 13" key="1">
    <citation type="submission" date="2018-05" db="EMBL/GenBank/DDBJ databases">
        <title>Genomic Encyclopedia of Type Strains, Phase IV (KMG-IV): sequencing the most valuable type-strain genomes for metagenomic binning, comparative biology and taxonomic classification.</title>
        <authorList>
            <person name="Goeker M."/>
        </authorList>
    </citation>
    <scope>NUCLEOTIDE SEQUENCE [LARGE SCALE GENOMIC DNA]</scope>
    <source>
        <strain evidence="12 13">DSM 28579</strain>
    </source>
</reference>
<dbReference type="SUPFAM" id="SSF55060">
    <property type="entry name" value="GHMP Kinase, C-terminal domain"/>
    <property type="match status" value="1"/>
</dbReference>
<accession>A0A7L4UNI0</accession>
<evidence type="ECO:0000256" key="5">
    <source>
        <dbReference type="ARBA" id="ARBA00022741"/>
    </source>
</evidence>
<dbReference type="Gene3D" id="3.30.230.10">
    <property type="match status" value="1"/>
</dbReference>
<dbReference type="InterPro" id="IPR020568">
    <property type="entry name" value="Ribosomal_Su5_D2-typ_SF"/>
</dbReference>
<dbReference type="Pfam" id="PF08544">
    <property type="entry name" value="GHMP_kinases_C"/>
    <property type="match status" value="1"/>
</dbReference>
<keyword evidence="7 9" id="KW-0067">ATP-binding</keyword>
<evidence type="ECO:0000259" key="11">
    <source>
        <dbReference type="Pfam" id="PF08544"/>
    </source>
</evidence>
<evidence type="ECO:0000256" key="9">
    <source>
        <dbReference type="HAMAP-Rule" id="MF_00061"/>
    </source>
</evidence>
<comment type="similarity">
    <text evidence="1 9">Belongs to the GHMP kinase family. IspE subfamily.</text>
</comment>
<keyword evidence="13" id="KW-1185">Reference proteome</keyword>
<dbReference type="Gene3D" id="3.30.70.890">
    <property type="entry name" value="GHMP kinase, C-terminal domain"/>
    <property type="match status" value="1"/>
</dbReference>
<dbReference type="Proteomes" id="UP000251835">
    <property type="component" value="Unassembled WGS sequence"/>
</dbReference>
<feature type="domain" description="GHMP kinase N-terminal" evidence="10">
    <location>
        <begin position="68"/>
        <end position="135"/>
    </location>
</feature>
<comment type="function">
    <text evidence="9">Catalyzes the phosphorylation of the position 2 hydroxy group of 4-diphosphocytidyl-2C-methyl-D-erythritol.</text>
</comment>
<keyword evidence="4 9" id="KW-0808">Transferase</keyword>
<dbReference type="UniPathway" id="UPA00056">
    <property type="reaction ID" value="UER00094"/>
</dbReference>
<dbReference type="SUPFAM" id="SSF54211">
    <property type="entry name" value="Ribosomal protein S5 domain 2-like"/>
    <property type="match status" value="1"/>
</dbReference>
<evidence type="ECO:0000256" key="1">
    <source>
        <dbReference type="ARBA" id="ARBA00009684"/>
    </source>
</evidence>
<gene>
    <name evidence="9" type="primary">ispE</name>
    <name evidence="12" type="ORF">C7377_1671</name>
</gene>
<dbReference type="HAMAP" id="MF_00061">
    <property type="entry name" value="IspE"/>
    <property type="match status" value="1"/>
</dbReference>
<feature type="domain" description="GHMP kinase C-terminal" evidence="11">
    <location>
        <begin position="202"/>
        <end position="256"/>
    </location>
</feature>
<dbReference type="InterPro" id="IPR004424">
    <property type="entry name" value="IspE"/>
</dbReference>
<evidence type="ECO:0000256" key="8">
    <source>
        <dbReference type="ARBA" id="ARBA00032554"/>
    </source>
</evidence>
<keyword evidence="5 9" id="KW-0547">Nucleotide-binding</keyword>
<feature type="active site" evidence="9">
    <location>
        <position position="8"/>
    </location>
</feature>
<dbReference type="InterPro" id="IPR014721">
    <property type="entry name" value="Ribsml_uS5_D2-typ_fold_subgr"/>
</dbReference>
<evidence type="ECO:0000313" key="13">
    <source>
        <dbReference type="Proteomes" id="UP000251835"/>
    </source>
</evidence>
<dbReference type="GO" id="GO:0019288">
    <property type="term" value="P:isopentenyl diphosphate biosynthetic process, methylerythritol 4-phosphate pathway"/>
    <property type="evidence" value="ECO:0007669"/>
    <property type="project" value="UniProtKB-UniRule"/>
</dbReference>
<dbReference type="GO" id="GO:0005524">
    <property type="term" value="F:ATP binding"/>
    <property type="evidence" value="ECO:0007669"/>
    <property type="project" value="UniProtKB-UniRule"/>
</dbReference>
<comment type="catalytic activity">
    <reaction evidence="9">
        <text>4-CDP-2-C-methyl-D-erythritol + ATP = 4-CDP-2-C-methyl-D-erythritol 2-phosphate + ADP + H(+)</text>
        <dbReference type="Rhea" id="RHEA:18437"/>
        <dbReference type="ChEBI" id="CHEBI:15378"/>
        <dbReference type="ChEBI" id="CHEBI:30616"/>
        <dbReference type="ChEBI" id="CHEBI:57823"/>
        <dbReference type="ChEBI" id="CHEBI:57919"/>
        <dbReference type="ChEBI" id="CHEBI:456216"/>
        <dbReference type="EC" id="2.7.1.148"/>
    </reaction>
</comment>
<evidence type="ECO:0000256" key="6">
    <source>
        <dbReference type="ARBA" id="ARBA00022777"/>
    </source>
</evidence>
<keyword evidence="9" id="KW-0414">Isoprene biosynthesis</keyword>
<comment type="caution">
    <text evidence="12">The sequence shown here is derived from an EMBL/GenBank/DDBJ whole genome shotgun (WGS) entry which is preliminary data.</text>
</comment>
<feature type="binding site" evidence="9">
    <location>
        <begin position="93"/>
        <end position="103"/>
    </location>
    <ligand>
        <name>ATP</name>
        <dbReference type="ChEBI" id="CHEBI:30616"/>
    </ligand>
</feature>
<organism evidence="12 13">
    <name type="scientific">Balneicella halophila</name>
    <dbReference type="NCBI Taxonomy" id="1537566"/>
    <lineage>
        <taxon>Bacteria</taxon>
        <taxon>Pseudomonadati</taxon>
        <taxon>Bacteroidota</taxon>
        <taxon>Bacteroidia</taxon>
        <taxon>Bacteroidales</taxon>
        <taxon>Balneicellaceae</taxon>
        <taxon>Balneicella</taxon>
    </lineage>
</organism>
<comment type="pathway">
    <text evidence="9">Isoprenoid biosynthesis; isopentenyl diphosphate biosynthesis via DXP pathway; isopentenyl diphosphate from 1-deoxy-D-xylulose 5-phosphate: step 3/6.</text>
</comment>
<dbReference type="PANTHER" id="PTHR43527:SF2">
    <property type="entry name" value="4-DIPHOSPHOCYTIDYL-2-C-METHYL-D-ERYTHRITOL KINASE, CHLOROPLASTIC"/>
    <property type="match status" value="1"/>
</dbReference>
<feature type="active site" evidence="9">
    <location>
        <position position="135"/>
    </location>
</feature>
<keyword evidence="6 9" id="KW-0418">Kinase</keyword>
<evidence type="ECO:0000256" key="2">
    <source>
        <dbReference type="ARBA" id="ARBA00012052"/>
    </source>
</evidence>
<evidence type="ECO:0000259" key="10">
    <source>
        <dbReference type="Pfam" id="PF00288"/>
    </source>
</evidence>
<dbReference type="AlphaFoldDB" id="A0A7L4UNI0"/>
<evidence type="ECO:0000256" key="3">
    <source>
        <dbReference type="ARBA" id="ARBA00017473"/>
    </source>
</evidence>
<protein>
    <recommendedName>
        <fullName evidence="3 9">4-diphosphocytidyl-2-C-methyl-D-erythritol kinase</fullName>
        <shortName evidence="9">CMK</shortName>
        <ecNumber evidence="2 9">2.7.1.148</ecNumber>
    </recommendedName>
    <alternativeName>
        <fullName evidence="8 9">4-(cytidine-5'-diphospho)-2-C-methyl-D-erythritol kinase</fullName>
    </alternativeName>
</protein>
<sequence>MISFPNAKINIGLYITEKRDDGYHNIETILYPIPLKDALEIRKSKTGKTNYQNSGIKIDDIDYEQTSVMKAYHLLRERYSLPPIDIILYKNIPYGAGLGGGSADAAFMLKLLNQYFNLNLTVEELESHASELGSDDPFFIKNTPQLATGRGENLKEVSVDLKGHYLVLLKPDIFISTATAYKNTVPKSSNFDLKSVDQLPIAEWEENIKNDFEDGLFLQFPLLEELKSELYRNGAIYASLSGSGSSIYGIFESKPQLSTLLKNNLLWQGLL</sequence>
<dbReference type="PANTHER" id="PTHR43527">
    <property type="entry name" value="4-DIPHOSPHOCYTIDYL-2-C-METHYL-D-ERYTHRITOL KINASE, CHLOROPLASTIC"/>
    <property type="match status" value="1"/>
</dbReference>
<dbReference type="EMBL" id="QENZ01000005">
    <property type="protein sequence ID" value="PVX50025.1"/>
    <property type="molecule type" value="Genomic_DNA"/>
</dbReference>
<name>A0A7L4UNI0_BALHA</name>